<dbReference type="InterPro" id="IPR000743">
    <property type="entry name" value="Glyco_hydro_28"/>
</dbReference>
<dbReference type="InterPro" id="IPR012334">
    <property type="entry name" value="Pectin_lyas_fold"/>
</dbReference>
<gene>
    <name evidence="6" type="ORF">AURANDRAFT_65242</name>
</gene>
<dbReference type="GeneID" id="20225235"/>
<keyword evidence="5" id="KW-0732">Signal</keyword>
<protein>
    <recommendedName>
        <fullName evidence="8">Pectate lyase superfamily protein domain-containing protein</fullName>
    </recommendedName>
</protein>
<accession>F0YD76</accession>
<evidence type="ECO:0000313" key="6">
    <source>
        <dbReference type="EMBL" id="EGB07049.1"/>
    </source>
</evidence>
<dbReference type="SUPFAM" id="SSF51126">
    <property type="entry name" value="Pectin lyase-like"/>
    <property type="match status" value="1"/>
</dbReference>
<dbReference type="AlphaFoldDB" id="F0YD76"/>
<dbReference type="KEGG" id="aaf:AURANDRAFT_65242"/>
<feature type="chain" id="PRO_5003262926" description="Pectate lyase superfamily protein domain-containing protein" evidence="5">
    <location>
        <begin position="17"/>
        <end position="563"/>
    </location>
</feature>
<dbReference type="Proteomes" id="UP000002729">
    <property type="component" value="Unassembled WGS sequence"/>
</dbReference>
<evidence type="ECO:0000313" key="7">
    <source>
        <dbReference type="Proteomes" id="UP000002729"/>
    </source>
</evidence>
<dbReference type="EMBL" id="GL833132">
    <property type="protein sequence ID" value="EGB07049.1"/>
    <property type="molecule type" value="Genomic_DNA"/>
</dbReference>
<feature type="signal peptide" evidence="5">
    <location>
        <begin position="1"/>
        <end position="16"/>
    </location>
</feature>
<dbReference type="OrthoDB" id="187139at2759"/>
<evidence type="ECO:0000256" key="4">
    <source>
        <dbReference type="RuleBase" id="RU361169"/>
    </source>
</evidence>
<dbReference type="Gene3D" id="2.160.20.10">
    <property type="entry name" value="Single-stranded right-handed beta-helix, Pectin lyase-like"/>
    <property type="match status" value="1"/>
</dbReference>
<sequence>MLLVILLLLPIAASDAYCDARAFGAAGDGVSDDTAAITAALGACDHVVLRKGSYLSGTVRLRSHSVLEIRASAALLAIKAKRGRYARPEADFYRKRKKTAWNQGRNRVMQRRFNAWNQDRFQDYGHSNLDDALILIHDCENVTLRGGGAVDGRSEIPHTEPVGGRFDPATNYPTKLIVVKSSKNVAIHGSAGEPLRLARGGWITLLLNNASHAVVRHVDVAAARDGVNVISSRHVKLDRLHVRGGSDDAIALKSDWALRRVLPMYDVQVTNSVVRSEKCNGLQIGSETVGNISDILFHNVTVLGAAKAAMSIVTMDGSHISRVRYERIRAQNVQALAFIVVGARLRRPGIGDAQVVMDEWIGTISDVSINNVLAHNVSAPNAWKGYSYNYSTHLDGLAKGRWTSGSKRSVPAYEALENHPLGPRISITNVRAEVWGKGEAAMKLWEPAHNPKSYVERNVGPSPAFGAFVRNAVDVTLEKWDVRAAHNDDRPAFVFDGVRGNRLVNSAADRGAASAFDVGLRNAADVAVHGGLKAVDEGAFEVRQRIKPPLNSGLPYPPYFFDT</sequence>
<name>F0YD76_AURAN</name>
<evidence type="ECO:0000256" key="1">
    <source>
        <dbReference type="ARBA" id="ARBA00008834"/>
    </source>
</evidence>
<dbReference type="GO" id="GO:0005975">
    <property type="term" value="P:carbohydrate metabolic process"/>
    <property type="evidence" value="ECO:0007669"/>
    <property type="project" value="InterPro"/>
</dbReference>
<evidence type="ECO:0000256" key="3">
    <source>
        <dbReference type="ARBA" id="ARBA00023295"/>
    </source>
</evidence>
<proteinExistence type="inferred from homology"/>
<evidence type="ECO:0008006" key="8">
    <source>
        <dbReference type="Google" id="ProtNLM"/>
    </source>
</evidence>
<organism evidence="7">
    <name type="scientific">Aureococcus anophagefferens</name>
    <name type="common">Harmful bloom alga</name>
    <dbReference type="NCBI Taxonomy" id="44056"/>
    <lineage>
        <taxon>Eukaryota</taxon>
        <taxon>Sar</taxon>
        <taxon>Stramenopiles</taxon>
        <taxon>Ochrophyta</taxon>
        <taxon>Pelagophyceae</taxon>
        <taxon>Pelagomonadales</taxon>
        <taxon>Pelagomonadaceae</taxon>
        <taxon>Aureococcus</taxon>
    </lineage>
</organism>
<comment type="similarity">
    <text evidence="1 4">Belongs to the glycosyl hydrolase 28 family.</text>
</comment>
<keyword evidence="2 4" id="KW-0378">Hydrolase</keyword>
<keyword evidence="7" id="KW-1185">Reference proteome</keyword>
<keyword evidence="3 4" id="KW-0326">Glycosidase</keyword>
<dbReference type="InterPro" id="IPR051801">
    <property type="entry name" value="GH28_Enzymes"/>
</dbReference>
<dbReference type="PANTHER" id="PTHR31339">
    <property type="entry name" value="PECTIN LYASE-RELATED"/>
    <property type="match status" value="1"/>
</dbReference>
<reference evidence="6 7" key="1">
    <citation type="journal article" date="2011" name="Proc. Natl. Acad. Sci. U.S.A.">
        <title>Niche of harmful alga Aureococcus anophagefferens revealed through ecogenomics.</title>
        <authorList>
            <person name="Gobler C.J."/>
            <person name="Berry D.L."/>
            <person name="Dyhrman S.T."/>
            <person name="Wilhelm S.W."/>
            <person name="Salamov A."/>
            <person name="Lobanov A.V."/>
            <person name="Zhang Y."/>
            <person name="Collier J.L."/>
            <person name="Wurch L.L."/>
            <person name="Kustka A.B."/>
            <person name="Dill B.D."/>
            <person name="Shah M."/>
            <person name="VerBerkmoes N.C."/>
            <person name="Kuo A."/>
            <person name="Terry A."/>
            <person name="Pangilinan J."/>
            <person name="Lindquist E.A."/>
            <person name="Lucas S."/>
            <person name="Paulsen I.T."/>
            <person name="Hattenrath-Lehmann T.K."/>
            <person name="Talmage S.C."/>
            <person name="Walker E.A."/>
            <person name="Koch F."/>
            <person name="Burson A.M."/>
            <person name="Marcoval M.A."/>
            <person name="Tang Y.Z."/>
            <person name="Lecleir G.R."/>
            <person name="Coyne K.J."/>
            <person name="Berg G.M."/>
            <person name="Bertrand E.M."/>
            <person name="Saito M.A."/>
            <person name="Gladyshev V.N."/>
            <person name="Grigoriev I.V."/>
        </authorList>
    </citation>
    <scope>NUCLEOTIDE SEQUENCE [LARGE SCALE GENOMIC DNA]</scope>
    <source>
        <strain evidence="7">CCMP 1984</strain>
    </source>
</reference>
<dbReference type="Pfam" id="PF00295">
    <property type="entry name" value="Glyco_hydro_28"/>
    <property type="match status" value="1"/>
</dbReference>
<evidence type="ECO:0000256" key="5">
    <source>
        <dbReference type="SAM" id="SignalP"/>
    </source>
</evidence>
<dbReference type="PANTHER" id="PTHR31339:SF9">
    <property type="entry name" value="PLASMIN AND FIBRONECTIN-BINDING PROTEIN A"/>
    <property type="match status" value="1"/>
</dbReference>
<dbReference type="InterPro" id="IPR011050">
    <property type="entry name" value="Pectin_lyase_fold/virulence"/>
</dbReference>
<dbReference type="InParanoid" id="F0YD76"/>
<evidence type="ECO:0000256" key="2">
    <source>
        <dbReference type="ARBA" id="ARBA00022801"/>
    </source>
</evidence>
<dbReference type="RefSeq" id="XP_009038286.1">
    <property type="nucleotide sequence ID" value="XM_009040038.1"/>
</dbReference>
<dbReference type="GO" id="GO:0004650">
    <property type="term" value="F:polygalacturonase activity"/>
    <property type="evidence" value="ECO:0007669"/>
    <property type="project" value="InterPro"/>
</dbReference>